<dbReference type="InterPro" id="IPR010064">
    <property type="entry name" value="HK97-gp10_tail"/>
</dbReference>
<reference evidence="1" key="1">
    <citation type="journal article" date="2014" name="Int. J. Syst. Evol. Microbiol.">
        <title>Complete genome sequence of Corynebacterium casei LMG S-19264T (=DSM 44701T), isolated from a smear-ripened cheese.</title>
        <authorList>
            <consortium name="US DOE Joint Genome Institute (JGI-PGF)"/>
            <person name="Walter F."/>
            <person name="Albersmeier A."/>
            <person name="Kalinowski J."/>
            <person name="Ruckert C."/>
        </authorList>
    </citation>
    <scope>NUCLEOTIDE SEQUENCE</scope>
    <source>
        <strain evidence="1">JCM 15325</strain>
    </source>
</reference>
<accession>A0A917S3V9</accession>
<evidence type="ECO:0000313" key="2">
    <source>
        <dbReference type="Proteomes" id="UP000654670"/>
    </source>
</evidence>
<reference evidence="1" key="2">
    <citation type="submission" date="2020-09" db="EMBL/GenBank/DDBJ databases">
        <authorList>
            <person name="Sun Q."/>
            <person name="Ohkuma M."/>
        </authorList>
    </citation>
    <scope>NUCLEOTIDE SEQUENCE</scope>
    <source>
        <strain evidence="1">JCM 15325</strain>
    </source>
</reference>
<dbReference type="Pfam" id="PF04883">
    <property type="entry name" value="HK97-gp10_like"/>
    <property type="match status" value="1"/>
</dbReference>
<dbReference type="AlphaFoldDB" id="A0A917S3V9"/>
<evidence type="ECO:0008006" key="3">
    <source>
        <dbReference type="Google" id="ProtNLM"/>
    </source>
</evidence>
<dbReference type="NCBIfam" id="TIGR01725">
    <property type="entry name" value="phge_HK97_gp10"/>
    <property type="match status" value="1"/>
</dbReference>
<dbReference type="RefSeq" id="WP_188802963.1">
    <property type="nucleotide sequence ID" value="NZ_BMOK01000007.1"/>
</dbReference>
<comment type="caution">
    <text evidence="1">The sequence shown here is derived from an EMBL/GenBank/DDBJ whole genome shotgun (WGS) entry which is preliminary data.</text>
</comment>
<keyword evidence="2" id="KW-1185">Reference proteome</keyword>
<sequence length="124" mass="14134">MSNNNIQIDGLDELFSQLDKINISDTVRKEAIGEAADIYGNILISNTPVSDKDKKNHLRDDVTYKKNQYPDGSVDVGFSKYGWYYRFVNNGTKSMPGKHFMEHSLDEAQPKMQEAIINRIMEGD</sequence>
<gene>
    <name evidence="1" type="ORF">GCM10007968_20010</name>
</gene>
<protein>
    <recommendedName>
        <fullName evidence="3">Phage protein, HK97 gp10 family</fullName>
    </recommendedName>
</protein>
<proteinExistence type="predicted"/>
<dbReference type="Proteomes" id="UP000654670">
    <property type="component" value="Unassembled WGS sequence"/>
</dbReference>
<name>A0A917S3V9_9BACL</name>
<dbReference type="EMBL" id="BMOK01000007">
    <property type="protein sequence ID" value="GGL55886.1"/>
    <property type="molecule type" value="Genomic_DNA"/>
</dbReference>
<organism evidence="1 2">
    <name type="scientific">Sporolactobacillus putidus</name>
    <dbReference type="NCBI Taxonomy" id="492735"/>
    <lineage>
        <taxon>Bacteria</taxon>
        <taxon>Bacillati</taxon>
        <taxon>Bacillota</taxon>
        <taxon>Bacilli</taxon>
        <taxon>Bacillales</taxon>
        <taxon>Sporolactobacillaceae</taxon>
        <taxon>Sporolactobacillus</taxon>
    </lineage>
</organism>
<evidence type="ECO:0000313" key="1">
    <source>
        <dbReference type="EMBL" id="GGL55886.1"/>
    </source>
</evidence>